<dbReference type="InterPro" id="IPR032774">
    <property type="entry name" value="WG_beta_rep"/>
</dbReference>
<dbReference type="Proteomes" id="UP000663623">
    <property type="component" value="Chromosome"/>
</dbReference>
<proteinExistence type="predicted"/>
<dbReference type="PANTHER" id="PTHR37841:SF1">
    <property type="entry name" value="DUF3298 DOMAIN-CONTAINING PROTEIN"/>
    <property type="match status" value="1"/>
</dbReference>
<sequence>MFNRRPKIILLIIFLIISVSITKISLGFSNKIYIIVEPKHEGEVVWMGSNIGIYRSNGNKYGVFDIKSFKILIPAKYKEINCSFSDNLIEVKYKDKYGFVDKKTGEEIVAPKYDYIDYSDNFENLVPVIVNNKRGLVSKITGREVLPIKYDYDSFLGAFSDYNGSYLVEIKLNRKVGLVNKNGIEIIKPIYDEIRGIGEGDIATVTVNGLFGFVDVKNGKTLIEPRYNYAGVFSEGSAPVVDGISWFFIDKSGKVVIKLPYDRTLMGFVDSFHEGLAAFGIGWNNPKWGFY</sequence>
<keyword evidence="2" id="KW-1185">Reference proteome</keyword>
<name>A0ABM7NNR4_9FIRM</name>
<dbReference type="RefSeq" id="WP_207178841.1">
    <property type="nucleotide sequence ID" value="NZ_AP024480.1"/>
</dbReference>
<gene>
    <name evidence="1" type="ORF">CaldiYA01_17320</name>
</gene>
<accession>A0ABM7NNR4</accession>
<evidence type="ECO:0008006" key="3">
    <source>
        <dbReference type="Google" id="ProtNLM"/>
    </source>
</evidence>
<protein>
    <recommendedName>
        <fullName evidence="3">KWG Leptospira repeat protein</fullName>
    </recommendedName>
</protein>
<evidence type="ECO:0000313" key="1">
    <source>
        <dbReference type="EMBL" id="BCS81772.1"/>
    </source>
</evidence>
<dbReference type="EMBL" id="AP024480">
    <property type="protein sequence ID" value="BCS81772.1"/>
    <property type="molecule type" value="Genomic_DNA"/>
</dbReference>
<dbReference type="PANTHER" id="PTHR37841">
    <property type="entry name" value="GLR2918 PROTEIN"/>
    <property type="match status" value="1"/>
</dbReference>
<dbReference type="Pfam" id="PF14903">
    <property type="entry name" value="WG_beta_rep"/>
    <property type="match status" value="4"/>
</dbReference>
<organism evidence="1 2">
    <name type="scientific">Caldicellulosiruptor diazotrophicus</name>
    <dbReference type="NCBI Taxonomy" id="2806205"/>
    <lineage>
        <taxon>Bacteria</taxon>
        <taxon>Bacillati</taxon>
        <taxon>Bacillota</taxon>
        <taxon>Bacillota incertae sedis</taxon>
        <taxon>Caldicellulosiruptorales</taxon>
        <taxon>Caldicellulosiruptoraceae</taxon>
        <taxon>Caldicellulosiruptor</taxon>
    </lineage>
</organism>
<reference evidence="1 2" key="1">
    <citation type="submission" date="2021-02" db="EMBL/GenBank/DDBJ databases">
        <title>Nitrogen-fixing ability and nitrogen fixation related genes of thermophilic fermentative bacteria in the genus Caldicellulosiruptor.</title>
        <authorList>
            <person name="Chen Y."/>
            <person name="Nishihara A."/>
            <person name="Haruta S."/>
        </authorList>
    </citation>
    <scope>NUCLEOTIDE SEQUENCE [LARGE SCALE GENOMIC DNA]</scope>
    <source>
        <strain evidence="1 2">YA01</strain>
    </source>
</reference>
<evidence type="ECO:0000313" key="2">
    <source>
        <dbReference type="Proteomes" id="UP000663623"/>
    </source>
</evidence>